<feature type="transmembrane region" description="Helical" evidence="1">
    <location>
        <begin position="174"/>
        <end position="194"/>
    </location>
</feature>
<dbReference type="GO" id="GO:0006355">
    <property type="term" value="P:regulation of DNA-templated transcription"/>
    <property type="evidence" value="ECO:0007669"/>
    <property type="project" value="InterPro"/>
</dbReference>
<dbReference type="GO" id="GO:0003677">
    <property type="term" value="F:DNA binding"/>
    <property type="evidence" value="ECO:0007669"/>
    <property type="project" value="InterPro"/>
</dbReference>
<evidence type="ECO:0000256" key="1">
    <source>
        <dbReference type="SAM" id="Phobius"/>
    </source>
</evidence>
<dbReference type="Gene3D" id="1.10.10.10">
    <property type="entry name" value="Winged helix-like DNA-binding domain superfamily/Winged helix DNA-binding domain"/>
    <property type="match status" value="1"/>
</dbReference>
<dbReference type="InterPro" id="IPR036388">
    <property type="entry name" value="WH-like_DNA-bd_sf"/>
</dbReference>
<dbReference type="InterPro" id="IPR000792">
    <property type="entry name" value="Tscrpt_reg_LuxR_C"/>
</dbReference>
<protein>
    <submittedName>
        <fullName evidence="3">LuxR family transcriptional regulator</fullName>
    </submittedName>
</protein>
<feature type="transmembrane region" description="Helical" evidence="1">
    <location>
        <begin position="44"/>
        <end position="61"/>
    </location>
</feature>
<dbReference type="CDD" id="cd06170">
    <property type="entry name" value="LuxR_C_like"/>
    <property type="match status" value="1"/>
</dbReference>
<keyword evidence="1" id="KW-0812">Transmembrane</keyword>
<keyword evidence="1" id="KW-0472">Membrane</keyword>
<feature type="transmembrane region" description="Helical" evidence="1">
    <location>
        <begin position="12"/>
        <end position="32"/>
    </location>
</feature>
<feature type="transmembrane region" description="Helical" evidence="1">
    <location>
        <begin position="200"/>
        <end position="222"/>
    </location>
</feature>
<gene>
    <name evidence="3" type="ORF">DXU93_01695</name>
</gene>
<accession>A0A3E1F1P8</accession>
<dbReference type="Pfam" id="PF00196">
    <property type="entry name" value="GerE"/>
    <property type="match status" value="1"/>
</dbReference>
<dbReference type="EMBL" id="QURB01000001">
    <property type="protein sequence ID" value="RFC55673.1"/>
    <property type="molecule type" value="Genomic_DNA"/>
</dbReference>
<dbReference type="RefSeq" id="WP_116879508.1">
    <property type="nucleotide sequence ID" value="NZ_QURB01000001.1"/>
</dbReference>
<comment type="caution">
    <text evidence="3">The sequence shown here is derived from an EMBL/GenBank/DDBJ whole genome shotgun (WGS) entry which is preliminary data.</text>
</comment>
<sequence length="305" mass="34964">MNQTVFGTEMVLLTFIAIIIQIITLFVHFGVIITKPYHRPNWRFLLLIALFIIYNICSGLFPDVNISWMSVFTQNILAFGSGIALASYYFFFLVKEIEITQRKFFNVKFLVTSLIFAFLLLYIITYLLYGDLRTSKSLFIIPPVIVALYFGFNTVMGIRLISSNDSVRNSYRNLNLAGKLGIVFMASMPVVVAIGDYQMINNGLVNVSFLLITLAFYILIFLQAKNKKDMNYKYMRKDILLGITEFGLTPRELEIAGFILKGESYKDLADKMNIASKTISKHASNIFKKTECCNREEFIRKFLSS</sequence>
<dbReference type="Proteomes" id="UP000257127">
    <property type="component" value="Unassembled WGS sequence"/>
</dbReference>
<dbReference type="PROSITE" id="PS50043">
    <property type="entry name" value="HTH_LUXR_2"/>
    <property type="match status" value="1"/>
</dbReference>
<dbReference type="SUPFAM" id="SSF46894">
    <property type="entry name" value="C-terminal effector domain of the bipartite response regulators"/>
    <property type="match status" value="1"/>
</dbReference>
<feature type="transmembrane region" description="Helical" evidence="1">
    <location>
        <begin position="106"/>
        <end position="128"/>
    </location>
</feature>
<evidence type="ECO:0000259" key="2">
    <source>
        <dbReference type="PROSITE" id="PS50043"/>
    </source>
</evidence>
<proteinExistence type="predicted"/>
<dbReference type="AlphaFoldDB" id="A0A3E1F1P8"/>
<dbReference type="SMART" id="SM00421">
    <property type="entry name" value="HTH_LUXR"/>
    <property type="match status" value="1"/>
</dbReference>
<evidence type="ECO:0000313" key="4">
    <source>
        <dbReference type="Proteomes" id="UP000257127"/>
    </source>
</evidence>
<feature type="domain" description="HTH luxR-type" evidence="2">
    <location>
        <begin position="241"/>
        <end position="305"/>
    </location>
</feature>
<feature type="transmembrane region" description="Helical" evidence="1">
    <location>
        <begin position="76"/>
        <end position="94"/>
    </location>
</feature>
<name>A0A3E1F1P8_9FLAO</name>
<evidence type="ECO:0000313" key="3">
    <source>
        <dbReference type="EMBL" id="RFC55673.1"/>
    </source>
</evidence>
<feature type="transmembrane region" description="Helical" evidence="1">
    <location>
        <begin position="140"/>
        <end position="162"/>
    </location>
</feature>
<dbReference type="OrthoDB" id="1254222at2"/>
<dbReference type="PRINTS" id="PR00038">
    <property type="entry name" value="HTHLUXR"/>
</dbReference>
<organism evidence="3 4">
    <name type="scientific">Brumimicrobium aurantiacum</name>
    <dbReference type="NCBI Taxonomy" id="1737063"/>
    <lineage>
        <taxon>Bacteria</taxon>
        <taxon>Pseudomonadati</taxon>
        <taxon>Bacteroidota</taxon>
        <taxon>Flavobacteriia</taxon>
        <taxon>Flavobacteriales</taxon>
        <taxon>Crocinitomicaceae</taxon>
        <taxon>Brumimicrobium</taxon>
    </lineage>
</organism>
<keyword evidence="4" id="KW-1185">Reference proteome</keyword>
<dbReference type="InterPro" id="IPR016032">
    <property type="entry name" value="Sig_transdc_resp-reg_C-effctor"/>
</dbReference>
<keyword evidence="1" id="KW-1133">Transmembrane helix</keyword>
<reference evidence="3 4" key="1">
    <citation type="submission" date="2018-08" db="EMBL/GenBank/DDBJ databases">
        <title>The draft genome squence of Brumimicrobium sp. N62.</title>
        <authorList>
            <person name="Du Z.-J."/>
            <person name="Luo H.-R."/>
        </authorList>
    </citation>
    <scope>NUCLEOTIDE SEQUENCE [LARGE SCALE GENOMIC DNA]</scope>
    <source>
        <strain evidence="3 4">N62</strain>
    </source>
</reference>